<feature type="transmembrane region" description="Helical" evidence="4">
    <location>
        <begin position="311"/>
        <end position="331"/>
    </location>
</feature>
<feature type="domain" description="Major facilitator superfamily (MFS) profile" evidence="5">
    <location>
        <begin position="221"/>
        <end position="408"/>
    </location>
</feature>
<keyword evidence="3 4" id="KW-0472">Membrane</keyword>
<feature type="transmembrane region" description="Helical" evidence="4">
    <location>
        <begin position="51"/>
        <end position="71"/>
    </location>
</feature>
<evidence type="ECO:0000256" key="1">
    <source>
        <dbReference type="ARBA" id="ARBA00022692"/>
    </source>
</evidence>
<organism evidence="6 7">
    <name type="scientific">Devosia nanyangense</name>
    <dbReference type="NCBI Taxonomy" id="1228055"/>
    <lineage>
        <taxon>Bacteria</taxon>
        <taxon>Pseudomonadati</taxon>
        <taxon>Pseudomonadota</taxon>
        <taxon>Alphaproteobacteria</taxon>
        <taxon>Hyphomicrobiales</taxon>
        <taxon>Devosiaceae</taxon>
        <taxon>Devosia</taxon>
    </lineage>
</organism>
<accession>A0A933L7C0</accession>
<dbReference type="InterPro" id="IPR020846">
    <property type="entry name" value="MFS_dom"/>
</dbReference>
<keyword evidence="2 4" id="KW-1133">Transmembrane helix</keyword>
<feature type="transmembrane region" description="Helical" evidence="4">
    <location>
        <begin position="175"/>
        <end position="197"/>
    </location>
</feature>
<dbReference type="Gene3D" id="1.20.1250.20">
    <property type="entry name" value="MFS general substrate transporter like domains"/>
    <property type="match status" value="1"/>
</dbReference>
<name>A0A933L7C0_9HYPH</name>
<feature type="transmembrane region" description="Helical" evidence="4">
    <location>
        <begin position="106"/>
        <end position="123"/>
    </location>
</feature>
<dbReference type="PANTHER" id="PTHR23534">
    <property type="entry name" value="MFS PERMEASE"/>
    <property type="match status" value="1"/>
</dbReference>
<evidence type="ECO:0000313" key="6">
    <source>
        <dbReference type="EMBL" id="MBI4923665.1"/>
    </source>
</evidence>
<feature type="transmembrane region" description="Helical" evidence="4">
    <location>
        <begin position="351"/>
        <end position="373"/>
    </location>
</feature>
<dbReference type="PROSITE" id="PS50850">
    <property type="entry name" value="MFS"/>
    <property type="match status" value="1"/>
</dbReference>
<dbReference type="InterPro" id="IPR036259">
    <property type="entry name" value="MFS_trans_sf"/>
</dbReference>
<protein>
    <submittedName>
        <fullName evidence="6">MFS transporter</fullName>
    </submittedName>
</protein>
<evidence type="ECO:0000259" key="5">
    <source>
        <dbReference type="PROSITE" id="PS50850"/>
    </source>
</evidence>
<feature type="transmembrane region" description="Helical" evidence="4">
    <location>
        <begin position="222"/>
        <end position="248"/>
    </location>
</feature>
<dbReference type="Proteomes" id="UP000782610">
    <property type="component" value="Unassembled WGS sequence"/>
</dbReference>
<dbReference type="GO" id="GO:0022857">
    <property type="term" value="F:transmembrane transporter activity"/>
    <property type="evidence" value="ECO:0007669"/>
    <property type="project" value="InterPro"/>
</dbReference>
<keyword evidence="1 4" id="KW-0812">Transmembrane</keyword>
<comment type="caution">
    <text evidence="6">The sequence shown here is derived from an EMBL/GenBank/DDBJ whole genome shotgun (WGS) entry which is preliminary data.</text>
</comment>
<feature type="transmembrane region" description="Helical" evidence="4">
    <location>
        <begin position="260"/>
        <end position="279"/>
    </location>
</feature>
<evidence type="ECO:0000256" key="3">
    <source>
        <dbReference type="ARBA" id="ARBA00023136"/>
    </source>
</evidence>
<reference evidence="6" key="1">
    <citation type="submission" date="2020-07" db="EMBL/GenBank/DDBJ databases">
        <title>Huge and variable diversity of episymbiotic CPR bacteria and DPANN archaea in groundwater ecosystems.</title>
        <authorList>
            <person name="He C.Y."/>
            <person name="Keren R."/>
            <person name="Whittaker M."/>
            <person name="Farag I.F."/>
            <person name="Doudna J."/>
            <person name="Cate J.H.D."/>
            <person name="Banfield J.F."/>
        </authorList>
    </citation>
    <scope>NUCLEOTIDE SEQUENCE</scope>
    <source>
        <strain evidence="6">NC_groundwater_1586_Pr3_B-0.1um_66_15</strain>
    </source>
</reference>
<dbReference type="EMBL" id="JACRAF010000061">
    <property type="protein sequence ID" value="MBI4923665.1"/>
    <property type="molecule type" value="Genomic_DNA"/>
</dbReference>
<feature type="transmembrane region" description="Helical" evidence="4">
    <location>
        <begin position="143"/>
        <end position="163"/>
    </location>
</feature>
<dbReference type="Pfam" id="PF07690">
    <property type="entry name" value="MFS_1"/>
    <property type="match status" value="1"/>
</dbReference>
<dbReference type="AlphaFoldDB" id="A0A933L7C0"/>
<feature type="transmembrane region" description="Helical" evidence="4">
    <location>
        <begin position="286"/>
        <end position="305"/>
    </location>
</feature>
<proteinExistence type="predicted"/>
<evidence type="ECO:0000256" key="2">
    <source>
        <dbReference type="ARBA" id="ARBA00022989"/>
    </source>
</evidence>
<sequence length="408" mass="42094">MTDAAPLPLPTARRAALLLALATAIGGSVGPIAIGTGGIVGMSLLAPDQMALATVPVSTYVVGSAAASIPAALSMRRLGRRTGFMLGASIGALGAALAATAIILHVFWFFALAMVLLGAGNAFGQQYRFAAADAAEPSFKARAIAWVMAGGVVTGVLGPQVAINARPLVPGVPLAGPFLTLVVLLIVTIAILSRLVVPPPPPITAGTAPGRPLTSLLFRPKFLIALLSAVASYALMSLVMTATPLAMIEHHHSQADAQIAIQWHVIAMFAPSFFTGNLIGRFGKSTVAATGLLLIAAAATIALSGTDLWQFWSALILLGIGWNFGFIASTAMVAELYRPEEAFRVQAMNEFILFSVVAAASFSSGGLLVTGGWNVVNLLVYPIVLSCVALIVVQALVERRGTNRTALP</sequence>
<dbReference type="PANTHER" id="PTHR23534:SF1">
    <property type="entry name" value="MAJOR FACILITATOR SUPERFAMILY PROTEIN"/>
    <property type="match status" value="1"/>
</dbReference>
<dbReference type="SUPFAM" id="SSF103473">
    <property type="entry name" value="MFS general substrate transporter"/>
    <property type="match status" value="1"/>
</dbReference>
<evidence type="ECO:0000313" key="7">
    <source>
        <dbReference type="Proteomes" id="UP000782610"/>
    </source>
</evidence>
<dbReference type="InterPro" id="IPR011701">
    <property type="entry name" value="MFS"/>
</dbReference>
<feature type="transmembrane region" description="Helical" evidence="4">
    <location>
        <begin position="379"/>
        <end position="397"/>
    </location>
</feature>
<gene>
    <name evidence="6" type="ORF">HY834_18150</name>
</gene>
<evidence type="ECO:0000256" key="4">
    <source>
        <dbReference type="SAM" id="Phobius"/>
    </source>
</evidence>
<feature type="transmembrane region" description="Helical" evidence="4">
    <location>
        <begin position="83"/>
        <end position="100"/>
    </location>
</feature>